<dbReference type="Pfam" id="PF04646">
    <property type="entry name" value="DUF604"/>
    <property type="match status" value="1"/>
</dbReference>
<dbReference type="Gene3D" id="3.90.550.50">
    <property type="match status" value="1"/>
</dbReference>
<name>A0A8J6B0Z0_9EUKA</name>
<reference evidence="2" key="1">
    <citation type="submission" date="2021-05" db="EMBL/GenBank/DDBJ databases">
        <title>A free-living protist that lacks canonical eukaryotic 1 DNA replication and segregation systems.</title>
        <authorList>
            <person name="Salas-Leiva D.E."/>
            <person name="Tromer E.C."/>
            <person name="Curtis B.A."/>
            <person name="Jerlstrom-Hultqvist J."/>
            <person name="Kolisko M."/>
            <person name="Yi Z."/>
            <person name="Salas-Leiva J.S."/>
            <person name="Gallot-Lavallee L."/>
            <person name="Kops G.J.P.L."/>
            <person name="Archibald J.M."/>
            <person name="Simpson A.G.B."/>
            <person name="Roger A.J."/>
        </authorList>
    </citation>
    <scope>NUCLEOTIDE SEQUENCE</scope>
    <source>
        <strain evidence="2">BICM</strain>
    </source>
</reference>
<sequence>MNARPEPFSDALLASYRFRSVFKRYKFHILFAVAIALLFSVAAIVVIKQMGCTDPDPTFPRGMTYSEYQSHIVSYASIPAYNKTATPKVAFSVLGCKALMLKRYPYFTKPWATSSPGPVYMNTDLDTPELRTLVERDGLGIVTMSGEPSPHRRFYFMTLDLYEREPDADWYVMVDDDCVLFIDNLMNLLSDLDPHQPMYIGGASENTIAVGRHGWMAFGGGGAVLSKAAMQRLSQLGPMDCMLDHLDVFGGDEKLSMCVFDARVPFTPVAGFHQMDIKGDASGFIEGVVSQSIPISMHHFGALDQMYPHMSNSEAAVVLETSSMGSNLFRRAVGHLPLLINGSEVNVTISVVNGFRVKLWPQFDYLSKFARVEHTWSSWYRASVGSGAMESMSLRPAEPKGSYQSYTWTKEGVYEADGDLFGITGVSVREGQCGGWSVCDGVVTRSVLSIMVDWDSVTV</sequence>
<dbReference type="PANTHER" id="PTHR10811">
    <property type="entry name" value="FRINGE-RELATED"/>
    <property type="match status" value="1"/>
</dbReference>
<evidence type="ECO:0000313" key="2">
    <source>
        <dbReference type="EMBL" id="KAG9396090.1"/>
    </source>
</evidence>
<dbReference type="Proteomes" id="UP000717585">
    <property type="component" value="Unassembled WGS sequence"/>
</dbReference>
<dbReference type="EMBL" id="JAHDYR010000007">
    <property type="protein sequence ID" value="KAG9396090.1"/>
    <property type="molecule type" value="Genomic_DNA"/>
</dbReference>
<dbReference type="InterPro" id="IPR006740">
    <property type="entry name" value="DUF604"/>
</dbReference>
<proteinExistence type="predicted"/>
<evidence type="ECO:0000313" key="3">
    <source>
        <dbReference type="Proteomes" id="UP000717585"/>
    </source>
</evidence>
<keyword evidence="1" id="KW-1133">Transmembrane helix</keyword>
<feature type="transmembrane region" description="Helical" evidence="1">
    <location>
        <begin position="27"/>
        <end position="47"/>
    </location>
</feature>
<keyword evidence="1" id="KW-0472">Membrane</keyword>
<protein>
    <submittedName>
        <fullName evidence="2">Uncharacterized protein</fullName>
    </submittedName>
</protein>
<comment type="caution">
    <text evidence="2">The sequence shown here is derived from an EMBL/GenBank/DDBJ whole genome shotgun (WGS) entry which is preliminary data.</text>
</comment>
<keyword evidence="3" id="KW-1185">Reference proteome</keyword>
<dbReference type="AlphaFoldDB" id="A0A8J6B0Z0"/>
<accession>A0A8J6B0Z0</accession>
<organism evidence="2 3">
    <name type="scientific">Carpediemonas membranifera</name>
    <dbReference type="NCBI Taxonomy" id="201153"/>
    <lineage>
        <taxon>Eukaryota</taxon>
        <taxon>Metamonada</taxon>
        <taxon>Carpediemonas-like organisms</taxon>
        <taxon>Carpediemonas</taxon>
    </lineage>
</organism>
<keyword evidence="1" id="KW-0812">Transmembrane</keyword>
<dbReference type="OrthoDB" id="414175at2759"/>
<evidence type="ECO:0000256" key="1">
    <source>
        <dbReference type="SAM" id="Phobius"/>
    </source>
</evidence>
<gene>
    <name evidence="2" type="ORF">J8273_2442</name>
</gene>